<evidence type="ECO:0000256" key="2">
    <source>
        <dbReference type="ARBA" id="ARBA00008664"/>
    </source>
</evidence>
<dbReference type="GO" id="GO:0004630">
    <property type="term" value="F:phospholipase D activity"/>
    <property type="evidence" value="ECO:0007669"/>
    <property type="project" value="UniProtKB-EC"/>
</dbReference>
<name>A0A223V385_9FLAO</name>
<gene>
    <name evidence="7" type="ORF">CJ263_05610</name>
</gene>
<evidence type="ECO:0000256" key="1">
    <source>
        <dbReference type="ARBA" id="ARBA00000798"/>
    </source>
</evidence>
<dbReference type="PANTHER" id="PTHR43856:SF1">
    <property type="entry name" value="MITOCHONDRIAL CARDIOLIPIN HYDROLASE"/>
    <property type="match status" value="1"/>
</dbReference>
<dbReference type="InterPro" id="IPR051406">
    <property type="entry name" value="PLD_domain"/>
</dbReference>
<reference evidence="7 8" key="1">
    <citation type="submission" date="2017-08" db="EMBL/GenBank/DDBJ databases">
        <title>The complete genome sequence of Maribacter sp. B1, isolated from deep-sea sediment.</title>
        <authorList>
            <person name="Wu Y.-H."/>
            <person name="Cheng H."/>
            <person name="Xu X.-W."/>
        </authorList>
    </citation>
    <scope>NUCLEOTIDE SEQUENCE [LARGE SCALE GENOMIC DNA]</scope>
    <source>
        <strain evidence="7 8">B1</strain>
    </source>
</reference>
<dbReference type="GO" id="GO:0016891">
    <property type="term" value="F:RNA endonuclease activity producing 5'-phosphomonoesters, hydrolytic mechanism"/>
    <property type="evidence" value="ECO:0007669"/>
    <property type="project" value="TreeGrafter"/>
</dbReference>
<proteinExistence type="inferred from homology"/>
<dbReference type="AlphaFoldDB" id="A0A223V385"/>
<evidence type="ECO:0000256" key="3">
    <source>
        <dbReference type="ARBA" id="ARBA00012027"/>
    </source>
</evidence>
<comment type="similarity">
    <text evidence="2">Belongs to the phospholipase D family.</text>
</comment>
<evidence type="ECO:0000256" key="5">
    <source>
        <dbReference type="ARBA" id="ARBA00022963"/>
    </source>
</evidence>
<dbReference type="PANTHER" id="PTHR43856">
    <property type="entry name" value="CARDIOLIPIN HYDROLASE"/>
    <property type="match status" value="1"/>
</dbReference>
<dbReference type="Proteomes" id="UP000215244">
    <property type="component" value="Chromosome"/>
</dbReference>
<keyword evidence="6" id="KW-0443">Lipid metabolism</keyword>
<accession>A0A223V385</accession>
<dbReference type="RefSeq" id="WP_094996359.1">
    <property type="nucleotide sequence ID" value="NZ_BMJL01000009.1"/>
</dbReference>
<dbReference type="InterPro" id="IPR025202">
    <property type="entry name" value="PLD-like_dom"/>
</dbReference>
<evidence type="ECO:0000313" key="8">
    <source>
        <dbReference type="Proteomes" id="UP000215244"/>
    </source>
</evidence>
<dbReference type="EC" id="3.1.4.4" evidence="3"/>
<protein>
    <recommendedName>
        <fullName evidence="3">phospholipase D</fullName>
        <ecNumber evidence="3">3.1.4.4</ecNumber>
    </recommendedName>
</protein>
<dbReference type="InterPro" id="IPR001736">
    <property type="entry name" value="PLipase_D/transphosphatidylase"/>
</dbReference>
<dbReference type="Pfam" id="PF13091">
    <property type="entry name" value="PLDc_2"/>
    <property type="match status" value="1"/>
</dbReference>
<evidence type="ECO:0000256" key="4">
    <source>
        <dbReference type="ARBA" id="ARBA00022801"/>
    </source>
</evidence>
<dbReference type="SUPFAM" id="SSF56024">
    <property type="entry name" value="Phospholipase D/nuclease"/>
    <property type="match status" value="1"/>
</dbReference>
<dbReference type="InterPro" id="IPR049886">
    <property type="entry name" value="CFI_box_CTERM_dom"/>
</dbReference>
<dbReference type="SMART" id="SM00155">
    <property type="entry name" value="PLDc"/>
    <property type="match status" value="1"/>
</dbReference>
<dbReference type="KEGG" id="marb:CJ263_05610"/>
<dbReference type="Gene3D" id="3.30.870.10">
    <property type="entry name" value="Endonuclease Chain A"/>
    <property type="match status" value="1"/>
</dbReference>
<dbReference type="EMBL" id="CP022957">
    <property type="protein sequence ID" value="ASV29736.1"/>
    <property type="molecule type" value="Genomic_DNA"/>
</dbReference>
<dbReference type="PROSITE" id="PS50035">
    <property type="entry name" value="PLD"/>
    <property type="match status" value="1"/>
</dbReference>
<sequence>MPTKVHFENIKNILLDEINCTNFKIDVAVAWITEPDIIKALESLLNQEISVRIIAFDDKINNTDALKKLYYKGAEIKLSKGLMHNKFCIIDSKTVISGSFNWTRNASRNDENITINKNEIDLVKDYSQEFLNLWRKCPNIEDKLKINKYHINDIESEFNNTVWSLKQNNFPFFYFVDAERKGRQFTYNKYGYLEKGYYLIKSLNELENDFKYLFYIENGFDLRELKRKTDLEFQFNLNHYTDIYPFSNDEKVVELKKNIFALKKLSTKYHWGQKFSFDQYGEIVNESIVIAILKKNRLLISENKKYQIIFENGKKIDFQANQRDGSINFTEKSYFIGSESKVIDNQFFCARVLVDKENNFSRSALYNSDGQSLTRPIFKYSDYNFIKDENKYVFKEYPVAYSSGNYIKHLANNSSPLWVHKEIILDLKKMKIFKYGEPIIEGFNIPNRMRIGMSNDSVLRFASDKKYGLFCLAMFIVKSDLKVKDFNQATLEFVDKTSSLINDSEKIAVAKKIISKFTLIYKQEQEKFEAIKKDAERIANLNKESDSCFIATRVYGHLEHPHTMEFRKFRDKVLVKNLIGQNFIKYYYYLSPKYVDFLDDKPILLKLTKEILEMIRKRIVVKFINQRNNIC</sequence>
<keyword evidence="4" id="KW-0378">Hydrolase</keyword>
<dbReference type="OrthoDB" id="9762009at2"/>
<keyword evidence="5" id="KW-0442">Lipid degradation</keyword>
<keyword evidence="8" id="KW-1185">Reference proteome</keyword>
<organism evidence="7 8">
    <name type="scientific">Maribacter cobaltidurans</name>
    <dbReference type="NCBI Taxonomy" id="1178778"/>
    <lineage>
        <taxon>Bacteria</taxon>
        <taxon>Pseudomonadati</taxon>
        <taxon>Bacteroidota</taxon>
        <taxon>Flavobacteriia</taxon>
        <taxon>Flavobacteriales</taxon>
        <taxon>Flavobacteriaceae</taxon>
        <taxon>Maribacter</taxon>
    </lineage>
</organism>
<comment type="catalytic activity">
    <reaction evidence="1">
        <text>a 1,2-diacyl-sn-glycero-3-phosphocholine + H2O = a 1,2-diacyl-sn-glycero-3-phosphate + choline + H(+)</text>
        <dbReference type="Rhea" id="RHEA:14445"/>
        <dbReference type="ChEBI" id="CHEBI:15354"/>
        <dbReference type="ChEBI" id="CHEBI:15377"/>
        <dbReference type="ChEBI" id="CHEBI:15378"/>
        <dbReference type="ChEBI" id="CHEBI:57643"/>
        <dbReference type="ChEBI" id="CHEBI:58608"/>
        <dbReference type="EC" id="3.1.4.4"/>
    </reaction>
</comment>
<evidence type="ECO:0000256" key="6">
    <source>
        <dbReference type="ARBA" id="ARBA00023098"/>
    </source>
</evidence>
<evidence type="ECO:0000313" key="7">
    <source>
        <dbReference type="EMBL" id="ASV29736.1"/>
    </source>
</evidence>
<dbReference type="NCBIfam" id="NF041770">
    <property type="entry name" value="CFI_box_CTERM"/>
    <property type="match status" value="1"/>
</dbReference>
<dbReference type="GO" id="GO:0016042">
    <property type="term" value="P:lipid catabolic process"/>
    <property type="evidence" value="ECO:0007669"/>
    <property type="project" value="UniProtKB-KW"/>
</dbReference>
<dbReference type="CDD" id="cd09174">
    <property type="entry name" value="PLDc_Nuc_like_unchar2"/>
    <property type="match status" value="1"/>
</dbReference>
<dbReference type="GO" id="GO:0006793">
    <property type="term" value="P:phosphorus metabolic process"/>
    <property type="evidence" value="ECO:0007669"/>
    <property type="project" value="UniProtKB-ARBA"/>
</dbReference>